<proteinExistence type="predicted"/>
<dbReference type="EMBL" id="CP136925">
    <property type="protein sequence ID" value="WXA13781.1"/>
    <property type="molecule type" value="Genomic_DNA"/>
</dbReference>
<keyword evidence="1" id="KW-0732">Signal</keyword>
<dbReference type="InterPro" id="IPR049804">
    <property type="entry name" value="Choice_anch_L"/>
</dbReference>
<keyword evidence="4" id="KW-1185">Reference proteome</keyword>
<dbReference type="NCBIfam" id="TIGR04131">
    <property type="entry name" value="Bac_Flav_CTERM"/>
    <property type="match status" value="1"/>
</dbReference>
<feature type="signal peptide" evidence="1">
    <location>
        <begin position="1"/>
        <end position="31"/>
    </location>
</feature>
<organism evidence="3">
    <name type="scientific">Mangrovimonas cancribranchiae</name>
    <dbReference type="NCBI Taxonomy" id="3080055"/>
    <lineage>
        <taxon>Bacteria</taxon>
        <taxon>Pseudomonadati</taxon>
        <taxon>Bacteroidota</taxon>
        <taxon>Flavobacteriia</taxon>
        <taxon>Flavobacteriales</taxon>
        <taxon>Flavobacteriaceae</taxon>
        <taxon>Mangrovimonas</taxon>
    </lineage>
</organism>
<dbReference type="InterPro" id="IPR026341">
    <property type="entry name" value="T9SS_type_B"/>
</dbReference>
<dbReference type="KEGG" id="mcaa:R3L15_02675"/>
<accession>A0AAU6P8Y3</accession>
<dbReference type="Proteomes" id="UP001368318">
    <property type="component" value="Chromosome"/>
</dbReference>
<dbReference type="NCBIfam" id="NF038133">
    <property type="entry name" value="choice_anch_L"/>
    <property type="match status" value="1"/>
</dbReference>
<sequence length="1616" mass="178875">MKSNKKNKRHLKKVYKLSVIALLLFQVLGHAQQISVDDTYTPQQLIENNLILGCVEVLNIQSTINGQVNQISSYGYFEQSSSNFPFENGILLSTGSAFSAGNTTNANVLNEGEANWGTDNDLETALGISNTLNATSIEFDFISVTNQIQFNYILASEEYFADYPCEYSDGFAFLIREAGTNNPYTNIAVIPGTNTPVNTSTIHEEIVGLCPAENEEYFEGYNVGDTNFNGRTTVLTASASIQPNVQYHIKLVIADQNDENYDSAVFIEGNSFNSTVDLGPDINTCANQVTLNADIENPLASYTWLLNEQPIANENAPQLTTATSGNYTVQISIPINNTTCEIEDSIDVTLGTEQTAGPITDYEICDTNGDNSETFDLNTKDNEVLSTVPNANYNITYHYSLDNAQNNENPIVNPIQNLANPQIIYVRIIDVDTGCLAFTNFSLVVNELPTITTPTPIEICDDNVSDGVTQIDLTQYDNNVTNNNPELVVTYHYTQSDANTGNNPIPMPYVNANPQEEVFVRVINENTGCATTTILDITVLETPNINVNPENINVCEQDEDGFEVFDLSTVIDDVLQGLTSVTTTLHTSFDDASTGNNPIQDIENFQNTTPDQQILYVRVVDDTTGCVSIASFTIYTNILEQESNIRDFQICDDSSNDGIANFNLENIGNSILNNLENATITFYETESDQENGTNPIDQTIPYQVSNSAQLFVTISNTDCDYNTSINLIVNPAVFIQSLEPQDYCDTDDNGFTSIDLNAFNNYVSTGIPNPSVTYFLNQTDAENNINFLPPFYTNTSNPQTFYVRVTDATTGCYDIAPLEINVLLAPTVSQAQDILICDNDQDGVSTVNLENKIPEIITNTNGVSIDFFTTEDNANNNINVINTPDNFSTSTTQIFTRVTNNTTGCFAISTFMVYINTQPVFTDITDFTNCETDGNQTAEFLFIEKDTEILNGQTGKQVLYFLNENDANNRQNIIDKTQPYQNISSPQTIHVRVENLTDQDCYGVSSFIIEVGSIPIYNAPTDLSLCDDITNNGQEEFNLAEVISTMSENSPENLSITFHTSYDDADNGSNAIDLNYTNTENPQQIFARVENGTYCHGIAEFGLNVIQVPIVNSPSEMTVCDTNYDGTATFDLTIAETEVLGIRQDNVELTFHESITDVENNIQISTPASYNNTESPQTVYIKATNTISNCYVYVPLVLNVNLPPTINTGNFEICNNDTNSYNLNNTLSQLLDTQENIDVSFYASQQDAQNNTNAISPDYTYTSNNTTLYIAATNSSTGCRAIQSFNLTINPTPIANQPQNLTSCDDNFDGMYTFDFSQQTSTILGNQNANDFNVLYFETENDALENTNPITTLNYSASNGQTIYVRVENIYTNCFSTTSFNTIVYRKPEINIGNQTICLDNLPLIVSAETGFNTDTYSWSTNETVSEIEITQIGSYSVTVTTENGCETTSTFSVIESEQATIEFTETIDFSDPNNITVTVSGIGNYQYSIDNGPPQDSNVFYNVTWGPHIIEVKDLNGCASATKEIVVIDAPLFFTPNNDGYNDYWHIAGVEQLEGTVIYIFDRFGKLLKTLSHSSQGWDGTYRGENMPTNDYWFLAEVKKGDIAFEVKRHFTLKR</sequence>
<evidence type="ECO:0000256" key="1">
    <source>
        <dbReference type="SAM" id="SignalP"/>
    </source>
</evidence>
<gene>
    <name evidence="3" type="ORF">R3L15_02675</name>
    <name evidence="2" type="ORF">R3L16_04720</name>
</gene>
<reference evidence="3 4" key="1">
    <citation type="submission" date="2023-10" db="EMBL/GenBank/DDBJ databases">
        <title>Culture-based analysis of two novel bacteria associated with mangrove crab gills.</title>
        <authorList>
            <person name="Yang X."/>
            <person name="Garuglieri E."/>
            <person name="Van Goethem M.W."/>
            <person name="Fusi M."/>
            <person name="Marasco R."/>
            <person name="Daffonchio D.G."/>
        </authorList>
    </citation>
    <scope>NUCLEOTIDE SEQUENCE</scope>
    <source>
        <strain evidence="3">UG2-1</strain>
        <strain evidence="2">UG2-2</strain>
        <strain evidence="4">UG2_2</strain>
    </source>
</reference>
<dbReference type="EMBL" id="CP136924">
    <property type="protein sequence ID" value="WXA03798.1"/>
    <property type="molecule type" value="Genomic_DNA"/>
</dbReference>
<protein>
    <submittedName>
        <fullName evidence="3">Choice-of-anchor L domain-containing protein</fullName>
    </submittedName>
</protein>
<dbReference type="RefSeq" id="WP_338733067.1">
    <property type="nucleotide sequence ID" value="NZ_CP136924.1"/>
</dbReference>
<dbReference type="Pfam" id="PF13585">
    <property type="entry name" value="CHU_C"/>
    <property type="match status" value="1"/>
</dbReference>
<name>A0AAU6P8Y3_9FLAO</name>
<evidence type="ECO:0000313" key="3">
    <source>
        <dbReference type="EMBL" id="WXA13781.1"/>
    </source>
</evidence>
<evidence type="ECO:0000313" key="2">
    <source>
        <dbReference type="EMBL" id="WXA03798.1"/>
    </source>
</evidence>
<evidence type="ECO:0000313" key="4">
    <source>
        <dbReference type="Proteomes" id="UP001368318"/>
    </source>
</evidence>
<feature type="chain" id="PRO_5044713011" evidence="1">
    <location>
        <begin position="32"/>
        <end position="1616"/>
    </location>
</feature>